<protein>
    <submittedName>
        <fullName evidence="1">Uncharacterized protein</fullName>
    </submittedName>
</protein>
<proteinExistence type="predicted"/>
<organism evidence="1 2">
    <name type="scientific">Hazenella coriacea</name>
    <dbReference type="NCBI Taxonomy" id="1179467"/>
    <lineage>
        <taxon>Bacteria</taxon>
        <taxon>Bacillati</taxon>
        <taxon>Bacillota</taxon>
        <taxon>Bacilli</taxon>
        <taxon>Bacillales</taxon>
        <taxon>Thermoactinomycetaceae</taxon>
        <taxon>Hazenella</taxon>
    </lineage>
</organism>
<keyword evidence="2" id="KW-1185">Reference proteome</keyword>
<gene>
    <name evidence="1" type="ORF">EDD58_103296</name>
</gene>
<evidence type="ECO:0000313" key="1">
    <source>
        <dbReference type="EMBL" id="TCS94873.1"/>
    </source>
</evidence>
<evidence type="ECO:0000313" key="2">
    <source>
        <dbReference type="Proteomes" id="UP000294937"/>
    </source>
</evidence>
<dbReference type="EMBL" id="SMAG01000003">
    <property type="protein sequence ID" value="TCS94873.1"/>
    <property type="molecule type" value="Genomic_DNA"/>
</dbReference>
<dbReference type="Proteomes" id="UP000294937">
    <property type="component" value="Unassembled WGS sequence"/>
</dbReference>
<comment type="caution">
    <text evidence="1">The sequence shown here is derived from an EMBL/GenBank/DDBJ whole genome shotgun (WGS) entry which is preliminary data.</text>
</comment>
<dbReference type="AlphaFoldDB" id="A0A4R3L5B1"/>
<name>A0A4R3L5B1_9BACL</name>
<sequence length="32" mass="3848">MKEGALAKLIDDYRPDPNVEKLMQEFLNQRRE</sequence>
<accession>A0A4R3L5B1</accession>
<reference evidence="1 2" key="1">
    <citation type="submission" date="2019-03" db="EMBL/GenBank/DDBJ databases">
        <title>Genomic Encyclopedia of Type Strains, Phase IV (KMG-IV): sequencing the most valuable type-strain genomes for metagenomic binning, comparative biology and taxonomic classification.</title>
        <authorList>
            <person name="Goeker M."/>
        </authorList>
    </citation>
    <scope>NUCLEOTIDE SEQUENCE [LARGE SCALE GENOMIC DNA]</scope>
    <source>
        <strain evidence="1 2">DSM 45707</strain>
    </source>
</reference>